<dbReference type="PANTHER" id="PTHR24064">
    <property type="entry name" value="SOLUTE CARRIER FAMILY 22 MEMBER"/>
    <property type="match status" value="1"/>
</dbReference>
<reference evidence="7 8" key="1">
    <citation type="submission" date="2024-05" db="EMBL/GenBank/DDBJ databases">
        <authorList>
            <person name="Wallberg A."/>
        </authorList>
    </citation>
    <scope>NUCLEOTIDE SEQUENCE [LARGE SCALE GENOMIC DNA]</scope>
</reference>
<comment type="subcellular location">
    <subcellularLocation>
        <location evidence="1">Membrane</location>
        <topology evidence="1">Multi-pass membrane protein</topology>
    </subcellularLocation>
</comment>
<dbReference type="Gene3D" id="1.20.1250.20">
    <property type="entry name" value="MFS general substrate transporter like domains"/>
    <property type="match status" value="1"/>
</dbReference>
<dbReference type="InterPro" id="IPR011701">
    <property type="entry name" value="MFS"/>
</dbReference>
<gene>
    <name evidence="7" type="ORF">MNOR_LOCUS29452</name>
</gene>
<keyword evidence="4 5" id="KW-0472">Membrane</keyword>
<dbReference type="GO" id="GO:0022857">
    <property type="term" value="F:transmembrane transporter activity"/>
    <property type="evidence" value="ECO:0007669"/>
    <property type="project" value="InterPro"/>
</dbReference>
<dbReference type="Proteomes" id="UP001497623">
    <property type="component" value="Unassembled WGS sequence"/>
</dbReference>
<evidence type="ECO:0000313" key="7">
    <source>
        <dbReference type="EMBL" id="CAL4144126.1"/>
    </source>
</evidence>
<feature type="domain" description="Major facilitator superfamily (MFS) profile" evidence="6">
    <location>
        <begin position="1"/>
        <end position="143"/>
    </location>
</feature>
<evidence type="ECO:0000259" key="6">
    <source>
        <dbReference type="PROSITE" id="PS50850"/>
    </source>
</evidence>
<evidence type="ECO:0000256" key="3">
    <source>
        <dbReference type="ARBA" id="ARBA00022989"/>
    </source>
</evidence>
<feature type="transmembrane region" description="Helical" evidence="5">
    <location>
        <begin position="88"/>
        <end position="109"/>
    </location>
</feature>
<dbReference type="SUPFAM" id="SSF103473">
    <property type="entry name" value="MFS general substrate transporter"/>
    <property type="match status" value="1"/>
</dbReference>
<dbReference type="InterPro" id="IPR036259">
    <property type="entry name" value="MFS_trans_sf"/>
</dbReference>
<keyword evidence="3 5" id="KW-1133">Transmembrane helix</keyword>
<feature type="transmembrane region" description="Helical" evidence="5">
    <location>
        <begin position="29"/>
        <end position="48"/>
    </location>
</feature>
<feature type="transmembrane region" description="Helical" evidence="5">
    <location>
        <begin position="54"/>
        <end position="76"/>
    </location>
</feature>
<accession>A0AAV2RWG7</accession>
<dbReference type="InterPro" id="IPR020846">
    <property type="entry name" value="MFS_dom"/>
</dbReference>
<evidence type="ECO:0000256" key="1">
    <source>
        <dbReference type="ARBA" id="ARBA00004141"/>
    </source>
</evidence>
<evidence type="ECO:0000256" key="4">
    <source>
        <dbReference type="ARBA" id="ARBA00023136"/>
    </source>
</evidence>
<name>A0AAV2RWG7_MEGNR</name>
<comment type="caution">
    <text evidence="7">The sequence shown here is derived from an EMBL/GenBank/DDBJ whole genome shotgun (WGS) entry which is preliminary data.</text>
</comment>
<feature type="transmembrane region" description="Helical" evidence="5">
    <location>
        <begin position="115"/>
        <end position="138"/>
    </location>
</feature>
<evidence type="ECO:0000256" key="5">
    <source>
        <dbReference type="SAM" id="Phobius"/>
    </source>
</evidence>
<organism evidence="7 8">
    <name type="scientific">Meganyctiphanes norvegica</name>
    <name type="common">Northern krill</name>
    <name type="synonym">Thysanopoda norvegica</name>
    <dbReference type="NCBI Taxonomy" id="48144"/>
    <lineage>
        <taxon>Eukaryota</taxon>
        <taxon>Metazoa</taxon>
        <taxon>Ecdysozoa</taxon>
        <taxon>Arthropoda</taxon>
        <taxon>Crustacea</taxon>
        <taxon>Multicrustacea</taxon>
        <taxon>Malacostraca</taxon>
        <taxon>Eumalacostraca</taxon>
        <taxon>Eucarida</taxon>
        <taxon>Euphausiacea</taxon>
        <taxon>Euphausiidae</taxon>
        <taxon>Meganyctiphanes</taxon>
    </lineage>
</organism>
<feature type="non-terminal residue" evidence="7">
    <location>
        <position position="1"/>
    </location>
</feature>
<evidence type="ECO:0000313" key="8">
    <source>
        <dbReference type="Proteomes" id="UP001497623"/>
    </source>
</evidence>
<keyword evidence="8" id="KW-1185">Reference proteome</keyword>
<dbReference type="AlphaFoldDB" id="A0AAV2RWG7"/>
<protein>
    <recommendedName>
        <fullName evidence="6">Major facilitator superfamily (MFS) profile domain-containing protein</fullName>
    </recommendedName>
</protein>
<dbReference type="PROSITE" id="PS50850">
    <property type="entry name" value="MFS"/>
    <property type="match status" value="1"/>
</dbReference>
<sequence>FDNIICSGLMELPSCTITVPIISKYGRKIPGMIFFFTAGVCLLVLPFISSDMQWLRMTLALLVKGLGSMGWAALYLHCTELFPTEVRILGLGTSGVMSSIGSSVSPYISNMLTPVVPWAPSVIFGSASILGSLAITLLPESKGVPMADTIHDLETRDYSKFLRDPKAQITAVAKTQSYTSLPSLNHA</sequence>
<dbReference type="EMBL" id="CAXKWB010034152">
    <property type="protein sequence ID" value="CAL4144126.1"/>
    <property type="molecule type" value="Genomic_DNA"/>
</dbReference>
<proteinExistence type="predicted"/>
<keyword evidence="2 5" id="KW-0812">Transmembrane</keyword>
<feature type="non-terminal residue" evidence="7">
    <location>
        <position position="187"/>
    </location>
</feature>
<evidence type="ECO:0000256" key="2">
    <source>
        <dbReference type="ARBA" id="ARBA00022692"/>
    </source>
</evidence>
<dbReference type="GO" id="GO:0016020">
    <property type="term" value="C:membrane"/>
    <property type="evidence" value="ECO:0007669"/>
    <property type="project" value="UniProtKB-SubCell"/>
</dbReference>
<dbReference type="Pfam" id="PF07690">
    <property type="entry name" value="MFS_1"/>
    <property type="match status" value="1"/>
</dbReference>